<keyword evidence="3" id="KW-0813">Transport</keyword>
<dbReference type="InterPro" id="IPR023380">
    <property type="entry name" value="DsbB-like_sf"/>
</dbReference>
<evidence type="ECO:0000313" key="14">
    <source>
        <dbReference type="Proteomes" id="UP000094609"/>
    </source>
</evidence>
<dbReference type="RefSeq" id="WP_069478239.1">
    <property type="nucleotide sequence ID" value="NZ_CP017111.1"/>
</dbReference>
<dbReference type="Proteomes" id="UP000094609">
    <property type="component" value="Chromosome"/>
</dbReference>
<dbReference type="InterPro" id="IPR012187">
    <property type="entry name" value="Disulphide_bond_form_BdbC"/>
</dbReference>
<evidence type="ECO:0000256" key="7">
    <source>
        <dbReference type="ARBA" id="ARBA00023002"/>
    </source>
</evidence>
<proteinExistence type="inferred from homology"/>
<evidence type="ECO:0000256" key="3">
    <source>
        <dbReference type="ARBA" id="ARBA00022448"/>
    </source>
</evidence>
<keyword evidence="6 12" id="KW-1133">Transmembrane helix</keyword>
<comment type="similarity">
    <text evidence="2">Belongs to the DsbB family. BdbC subfamily.</text>
</comment>
<evidence type="ECO:0000256" key="10">
    <source>
        <dbReference type="ARBA" id="ARBA00023186"/>
    </source>
</evidence>
<dbReference type="GO" id="GO:0006457">
    <property type="term" value="P:protein folding"/>
    <property type="evidence" value="ECO:0007669"/>
    <property type="project" value="InterPro"/>
</dbReference>
<feature type="transmembrane region" description="Helical" evidence="12">
    <location>
        <begin position="76"/>
        <end position="95"/>
    </location>
</feature>
<keyword evidence="10" id="KW-0143">Chaperone</keyword>
<keyword evidence="7" id="KW-0560">Oxidoreductase</keyword>
<evidence type="ECO:0000256" key="8">
    <source>
        <dbReference type="ARBA" id="ARBA00023136"/>
    </source>
</evidence>
<evidence type="ECO:0000256" key="12">
    <source>
        <dbReference type="SAM" id="Phobius"/>
    </source>
</evidence>
<keyword evidence="8 12" id="KW-0472">Membrane</keyword>
<sequence length="145" mass="16736">MNQIQKSSNTLFTLLFFAWIVSMVATLGSLFFSEVMMFPPCVMCWYQRICMYPLAILFLVALFCNDKNVFKYAMPLVLLGLFFAIYHNLLYFGIVPETLAPCSQGVSCTSDYINWFGFITIQFLSLVAFALIFVTLIFIRRLLPR</sequence>
<dbReference type="KEGG" id="shal:SHALO_1806"/>
<dbReference type="PATRIC" id="fig|1193502.14.peg.1833"/>
<evidence type="ECO:0000256" key="5">
    <source>
        <dbReference type="ARBA" id="ARBA00022982"/>
    </source>
</evidence>
<dbReference type="HAMAP" id="MF_00287">
    <property type="entry name" value="BdbC"/>
    <property type="match status" value="1"/>
</dbReference>
<dbReference type="PANTHER" id="PTHR43469:SF1">
    <property type="entry name" value="SPBETA PROPHAGE-DERIVED DISULFIDE BOND FORMATION PROTEIN B"/>
    <property type="match status" value="1"/>
</dbReference>
<evidence type="ECO:0000256" key="1">
    <source>
        <dbReference type="ARBA" id="ARBA00004141"/>
    </source>
</evidence>
<evidence type="ECO:0000313" key="13">
    <source>
        <dbReference type="EMBL" id="AOO65577.1"/>
    </source>
</evidence>
<reference evidence="14" key="1">
    <citation type="submission" date="2016-08" db="EMBL/GenBank/DDBJ databases">
        <title>Complete genome sequence of the organohalide-respiring Epsilonproteobacterium Sulfurospirillum halorespirans.</title>
        <authorList>
            <person name="Goris T."/>
            <person name="Zimmermann J."/>
            <person name="Schenz B."/>
            <person name="Lemos M."/>
            <person name="Hackermueller J."/>
            <person name="Diekert G."/>
        </authorList>
    </citation>
    <scope>NUCLEOTIDE SEQUENCE [LARGE SCALE GENOMIC DNA]</scope>
    <source>
        <strain>DSM 13726</strain>
        <strain evidence="14">PCE-M2</strain>
    </source>
</reference>
<dbReference type="NCBIfam" id="NF002849">
    <property type="entry name" value="PRK03113.1"/>
    <property type="match status" value="1"/>
</dbReference>
<keyword evidence="11" id="KW-0676">Redox-active center</keyword>
<gene>
    <name evidence="13" type="ORF">SHALO_1806</name>
</gene>
<dbReference type="Pfam" id="PF02600">
    <property type="entry name" value="DsbB"/>
    <property type="match status" value="1"/>
</dbReference>
<keyword evidence="14" id="KW-1185">Reference proteome</keyword>
<dbReference type="PIRSF" id="PIRSF036659">
    <property type="entry name" value="BdbC"/>
    <property type="match status" value="1"/>
</dbReference>
<dbReference type="SUPFAM" id="SSF158442">
    <property type="entry name" value="DsbB-like"/>
    <property type="match status" value="1"/>
</dbReference>
<dbReference type="STRING" id="1193502.SHALO_1806"/>
<keyword evidence="4 12" id="KW-0812">Transmembrane</keyword>
<evidence type="ECO:0000256" key="11">
    <source>
        <dbReference type="ARBA" id="ARBA00023284"/>
    </source>
</evidence>
<organism evidence="13 14">
    <name type="scientific">Sulfurospirillum halorespirans DSM 13726</name>
    <dbReference type="NCBI Taxonomy" id="1193502"/>
    <lineage>
        <taxon>Bacteria</taxon>
        <taxon>Pseudomonadati</taxon>
        <taxon>Campylobacterota</taxon>
        <taxon>Epsilonproteobacteria</taxon>
        <taxon>Campylobacterales</taxon>
        <taxon>Sulfurospirillaceae</taxon>
        <taxon>Sulfurospirillum</taxon>
    </lineage>
</organism>
<dbReference type="GO" id="GO:0015035">
    <property type="term" value="F:protein-disulfide reductase activity"/>
    <property type="evidence" value="ECO:0007669"/>
    <property type="project" value="InterPro"/>
</dbReference>
<dbReference type="PANTHER" id="PTHR43469">
    <property type="entry name" value="DISULFIDE FORMATION PROTEIN-RELATED"/>
    <property type="match status" value="1"/>
</dbReference>
<feature type="transmembrane region" description="Helical" evidence="12">
    <location>
        <begin position="45"/>
        <end position="64"/>
    </location>
</feature>
<name>A0A1D7TKQ1_9BACT</name>
<dbReference type="EMBL" id="CP017111">
    <property type="protein sequence ID" value="AOO65577.1"/>
    <property type="molecule type" value="Genomic_DNA"/>
</dbReference>
<feature type="transmembrane region" description="Helical" evidence="12">
    <location>
        <begin position="115"/>
        <end position="139"/>
    </location>
</feature>
<comment type="subcellular location">
    <subcellularLocation>
        <location evidence="1">Membrane</location>
        <topology evidence="1">Multi-pass membrane protein</topology>
    </subcellularLocation>
</comment>
<feature type="transmembrane region" description="Helical" evidence="12">
    <location>
        <begin position="12"/>
        <end position="33"/>
    </location>
</feature>
<evidence type="ECO:0000256" key="6">
    <source>
        <dbReference type="ARBA" id="ARBA00022989"/>
    </source>
</evidence>
<keyword evidence="9" id="KW-1015">Disulfide bond</keyword>
<dbReference type="InterPro" id="IPR003752">
    <property type="entry name" value="DiS_bond_form_DsbB/BdbC"/>
</dbReference>
<dbReference type="Gene3D" id="1.20.1550.10">
    <property type="entry name" value="DsbB-like"/>
    <property type="match status" value="1"/>
</dbReference>
<evidence type="ECO:0000256" key="9">
    <source>
        <dbReference type="ARBA" id="ARBA00023157"/>
    </source>
</evidence>
<evidence type="ECO:0000256" key="2">
    <source>
        <dbReference type="ARBA" id="ARBA00007602"/>
    </source>
</evidence>
<keyword evidence="5" id="KW-0249">Electron transport</keyword>
<dbReference type="GO" id="GO:0016020">
    <property type="term" value="C:membrane"/>
    <property type="evidence" value="ECO:0007669"/>
    <property type="project" value="UniProtKB-SubCell"/>
</dbReference>
<evidence type="ECO:0000256" key="4">
    <source>
        <dbReference type="ARBA" id="ARBA00022692"/>
    </source>
</evidence>
<protein>
    <submittedName>
        <fullName evidence="13">Disulfide bond formation protein C</fullName>
    </submittedName>
</protein>
<dbReference type="AlphaFoldDB" id="A0A1D7TKQ1"/>
<accession>A0A1D7TKQ1</accession>